<proteinExistence type="predicted"/>
<accession>A0A1D1V572</accession>
<evidence type="ECO:0000313" key="2">
    <source>
        <dbReference type="EMBL" id="GAU94837.1"/>
    </source>
</evidence>
<feature type="compositionally biased region" description="Basic and acidic residues" evidence="1">
    <location>
        <begin position="10"/>
        <end position="21"/>
    </location>
</feature>
<protein>
    <submittedName>
        <fullName evidence="2">Uncharacterized protein</fullName>
    </submittedName>
</protein>
<reference evidence="2 3" key="1">
    <citation type="journal article" date="2016" name="Nat. Commun.">
        <title>Extremotolerant tardigrade genome and improved radiotolerance of human cultured cells by tardigrade-unique protein.</title>
        <authorList>
            <person name="Hashimoto T."/>
            <person name="Horikawa D.D."/>
            <person name="Saito Y."/>
            <person name="Kuwahara H."/>
            <person name="Kozuka-Hata H."/>
            <person name="Shin-I T."/>
            <person name="Minakuchi Y."/>
            <person name="Ohishi K."/>
            <person name="Motoyama A."/>
            <person name="Aizu T."/>
            <person name="Enomoto A."/>
            <person name="Kondo K."/>
            <person name="Tanaka S."/>
            <person name="Hara Y."/>
            <person name="Koshikawa S."/>
            <person name="Sagara H."/>
            <person name="Miura T."/>
            <person name="Yokobori S."/>
            <person name="Miyagawa K."/>
            <person name="Suzuki Y."/>
            <person name="Kubo T."/>
            <person name="Oyama M."/>
            <person name="Kohara Y."/>
            <person name="Fujiyama A."/>
            <person name="Arakawa K."/>
            <person name="Katayama T."/>
            <person name="Toyoda A."/>
            <person name="Kunieda T."/>
        </authorList>
    </citation>
    <scope>NUCLEOTIDE SEQUENCE [LARGE SCALE GENOMIC DNA]</scope>
    <source>
        <strain evidence="2 3">YOKOZUNA-1</strain>
    </source>
</reference>
<comment type="caution">
    <text evidence="2">The sequence shown here is derived from an EMBL/GenBank/DDBJ whole genome shotgun (WGS) entry which is preliminary data.</text>
</comment>
<organism evidence="2 3">
    <name type="scientific">Ramazzottius varieornatus</name>
    <name type="common">Water bear</name>
    <name type="synonym">Tardigrade</name>
    <dbReference type="NCBI Taxonomy" id="947166"/>
    <lineage>
        <taxon>Eukaryota</taxon>
        <taxon>Metazoa</taxon>
        <taxon>Ecdysozoa</taxon>
        <taxon>Tardigrada</taxon>
        <taxon>Eutardigrada</taxon>
        <taxon>Parachela</taxon>
        <taxon>Hypsibioidea</taxon>
        <taxon>Ramazzottiidae</taxon>
        <taxon>Ramazzottius</taxon>
    </lineage>
</organism>
<name>A0A1D1V572_RAMVA</name>
<evidence type="ECO:0000256" key="1">
    <source>
        <dbReference type="SAM" id="MobiDB-lite"/>
    </source>
</evidence>
<dbReference type="Proteomes" id="UP000186922">
    <property type="component" value="Unassembled WGS sequence"/>
</dbReference>
<feature type="region of interest" description="Disordered" evidence="1">
    <location>
        <begin position="1"/>
        <end position="21"/>
    </location>
</feature>
<dbReference type="AlphaFoldDB" id="A0A1D1V572"/>
<dbReference type="EMBL" id="BDGG01000003">
    <property type="protein sequence ID" value="GAU94837.1"/>
    <property type="molecule type" value="Genomic_DNA"/>
</dbReference>
<gene>
    <name evidence="2" type="primary">RvY_06547-1</name>
    <name evidence="2" type="synonym">RvY_06547.1</name>
    <name evidence="2" type="ORF">RvY_06547</name>
</gene>
<feature type="region of interest" description="Disordered" evidence="1">
    <location>
        <begin position="35"/>
        <end position="63"/>
    </location>
</feature>
<sequence>MHGGETGEGQEDKDWLGAEPRKRSLNAAKAFLAPLHPCSYSSSEEEEDRGRVFNYPPQPQLHK</sequence>
<keyword evidence="3" id="KW-1185">Reference proteome</keyword>
<evidence type="ECO:0000313" key="3">
    <source>
        <dbReference type="Proteomes" id="UP000186922"/>
    </source>
</evidence>